<sequence length="346" mass="39769">MTDQAVLWTDKQIEELERRIRDVYTDAAADIQRKLDKFIAKFRRDDKKYRAQLEAGEITQETYRDWLAGQVFQGKRWRQMLANMTETLTQSNELAMQIINDTTPEAFAYNANWSSYMLEKGARINMGFELYDASTVKQLIRDQPDLLPPSRVDIPADKRWNHTQITQQITQSIIQGEPLETVVKRLQRVTTANEVSARRHARTAMTYAQNAGRIESYHQAAKLGIKLQKEWRATLDNHTRHSHAMLDGQRVDVDKPFQSELGEIMCPGDPNARPANVYNCRCALVSYNPKYPPRNETRLDNITRDTIPFKTYAEWAGWKETHNGGKPDRQQRGVSGRAGTRKGAGA</sequence>
<accession>A0A8S5QQW4</accession>
<dbReference type="EMBL" id="BK015706">
    <property type="protein sequence ID" value="DAE21012.1"/>
    <property type="molecule type" value="Genomic_DNA"/>
</dbReference>
<proteinExistence type="predicted"/>
<dbReference type="Pfam" id="PF04233">
    <property type="entry name" value="Phage_Mu_F"/>
    <property type="match status" value="1"/>
</dbReference>
<reference evidence="3" key="1">
    <citation type="journal article" date="2021" name="Proc. Natl. Acad. Sci. U.S.A.">
        <title>A Catalog of Tens of Thousands of Viruses from Human Metagenomes Reveals Hidden Associations with Chronic Diseases.</title>
        <authorList>
            <person name="Tisza M.J."/>
            <person name="Buck C.B."/>
        </authorList>
    </citation>
    <scope>NUCLEOTIDE SEQUENCE</scope>
    <source>
        <strain evidence="3">Ct8LX107</strain>
    </source>
</reference>
<feature type="compositionally biased region" description="Basic and acidic residues" evidence="1">
    <location>
        <begin position="319"/>
        <end position="331"/>
    </location>
</feature>
<dbReference type="NCBIfam" id="TIGR01641">
    <property type="entry name" value="phageSPP1_gp7"/>
    <property type="match status" value="1"/>
</dbReference>
<feature type="domain" description="Phage head morphogenesis" evidence="2">
    <location>
        <begin position="164"/>
        <end position="284"/>
    </location>
</feature>
<dbReference type="InterPro" id="IPR006528">
    <property type="entry name" value="Phage_head_morphogenesis_dom"/>
</dbReference>
<organism evidence="3">
    <name type="scientific">Siphoviridae sp. ct8LX107</name>
    <dbReference type="NCBI Taxonomy" id="2826169"/>
    <lineage>
        <taxon>Viruses</taxon>
        <taxon>Duplodnaviria</taxon>
        <taxon>Heunggongvirae</taxon>
        <taxon>Uroviricota</taxon>
        <taxon>Caudoviricetes</taxon>
    </lineage>
</organism>
<evidence type="ECO:0000256" key="1">
    <source>
        <dbReference type="SAM" id="MobiDB-lite"/>
    </source>
</evidence>
<evidence type="ECO:0000259" key="2">
    <source>
        <dbReference type="Pfam" id="PF04233"/>
    </source>
</evidence>
<protein>
    <submittedName>
        <fullName evidence="3">Minor capsid protein</fullName>
    </submittedName>
</protein>
<evidence type="ECO:0000313" key="3">
    <source>
        <dbReference type="EMBL" id="DAE21012.1"/>
    </source>
</evidence>
<name>A0A8S5QQW4_9CAUD</name>
<feature type="region of interest" description="Disordered" evidence="1">
    <location>
        <begin position="319"/>
        <end position="346"/>
    </location>
</feature>